<organism evidence="1">
    <name type="scientific">Lepeophtheirus salmonis</name>
    <name type="common">Salmon louse</name>
    <name type="synonym">Caligus salmonis</name>
    <dbReference type="NCBI Taxonomy" id="72036"/>
    <lineage>
        <taxon>Eukaryota</taxon>
        <taxon>Metazoa</taxon>
        <taxon>Ecdysozoa</taxon>
        <taxon>Arthropoda</taxon>
        <taxon>Crustacea</taxon>
        <taxon>Multicrustacea</taxon>
        <taxon>Hexanauplia</taxon>
        <taxon>Copepoda</taxon>
        <taxon>Siphonostomatoida</taxon>
        <taxon>Caligidae</taxon>
        <taxon>Lepeophtheirus</taxon>
    </lineage>
</organism>
<accession>A0A0K2V527</accession>
<name>A0A0K2V527_LEPSM</name>
<protein>
    <submittedName>
        <fullName evidence="1">Uncharacterized protein</fullName>
    </submittedName>
</protein>
<proteinExistence type="predicted"/>
<feature type="non-terminal residue" evidence="1">
    <location>
        <position position="1"/>
    </location>
</feature>
<reference evidence="1" key="1">
    <citation type="submission" date="2014-05" db="EMBL/GenBank/DDBJ databases">
        <authorList>
            <person name="Chronopoulou M."/>
        </authorList>
    </citation>
    <scope>NUCLEOTIDE SEQUENCE</scope>
    <source>
        <tissue evidence="1">Whole organism</tissue>
    </source>
</reference>
<sequence length="58" mass="6631">VNFILLGICLNRGIGRKDYGYSLLDSQGIILLDFLEKAKPITCTYYSSLLDRFKTELQ</sequence>
<dbReference type="EMBL" id="HACA01028282">
    <property type="protein sequence ID" value="CDW45643.1"/>
    <property type="molecule type" value="Transcribed_RNA"/>
</dbReference>
<dbReference type="AlphaFoldDB" id="A0A0K2V527"/>
<evidence type="ECO:0000313" key="1">
    <source>
        <dbReference type="EMBL" id="CDW45643.1"/>
    </source>
</evidence>